<dbReference type="Proteomes" id="UP001165283">
    <property type="component" value="Unassembled WGS sequence"/>
</dbReference>
<dbReference type="EMBL" id="JAGSOV010000022">
    <property type="protein sequence ID" value="MCO1655450.1"/>
    <property type="molecule type" value="Genomic_DNA"/>
</dbReference>
<dbReference type="PANTHER" id="PTHR43156">
    <property type="entry name" value="STAGE II SPORULATION PROTEIN E-RELATED"/>
    <property type="match status" value="1"/>
</dbReference>
<name>A0ABT0ZXI1_9PSEU</name>
<reference evidence="3" key="1">
    <citation type="submission" date="2021-04" db="EMBL/GenBank/DDBJ databases">
        <title>Pseudonocardia sp. nov., isolated from sandy soil of mangrove forest.</title>
        <authorList>
            <person name="Zan Z."/>
            <person name="Huang R."/>
            <person name="Liu W."/>
        </authorList>
    </citation>
    <scope>NUCLEOTIDE SEQUENCE</scope>
    <source>
        <strain evidence="3">S2-4</strain>
    </source>
</reference>
<sequence>MSSSTGPGALWERALADVIDAGHLVVAERLSAVLDDAVGPLGLDAELLVADTAQRVLIPLHPEPREPVDIGATVPGRAYQYGDILEGTAEDGGCTVWIPVLDGMDRLGVLRIGLDARPVPRIDGVRDDPLLHRRLWTLAGLAGHVLAAKSVYSDRVRRRRSRGPISAPSELLWQMMLPRTAATERLVVSAVLEPHRDVAGDAYDYSVEGDRVDLAVFDAAGHDLRAGTTAALAVTGTRNARRDGERDLRAVADRAHALIATQPGPPRFATAVLAALDTASGVLEYLNAGHVPPLLVRRGKVVKELSGPHRVPLGVATRASDGLPPVRVAREQLEPGDQLLMYSDGVTEARDAHGAFFGEDRLVELTERAAADRLPAPETLRRLAIAVLDHQDGRLQDDATLLLVEWSHTAHLRMIPSFTDG</sequence>
<dbReference type="InterPro" id="IPR052016">
    <property type="entry name" value="Bact_Sigma-Reg"/>
</dbReference>
<dbReference type="RefSeq" id="WP_252437266.1">
    <property type="nucleotide sequence ID" value="NZ_JAGSOV010000022.1"/>
</dbReference>
<dbReference type="SMART" id="SM00331">
    <property type="entry name" value="PP2C_SIG"/>
    <property type="match status" value="1"/>
</dbReference>
<dbReference type="InterPro" id="IPR001932">
    <property type="entry name" value="PPM-type_phosphatase-like_dom"/>
</dbReference>
<protein>
    <submittedName>
        <fullName evidence="3">Serine/threonine-protein phosphatase</fullName>
    </submittedName>
</protein>
<dbReference type="Gene3D" id="3.60.40.10">
    <property type="entry name" value="PPM-type phosphatase domain"/>
    <property type="match status" value="1"/>
</dbReference>
<dbReference type="PROSITE" id="PS51746">
    <property type="entry name" value="PPM_2"/>
    <property type="match status" value="1"/>
</dbReference>
<dbReference type="PANTHER" id="PTHR43156:SF2">
    <property type="entry name" value="STAGE II SPORULATION PROTEIN E"/>
    <property type="match status" value="1"/>
</dbReference>
<feature type="domain" description="PPM-type phosphatase" evidence="2">
    <location>
        <begin position="185"/>
        <end position="406"/>
    </location>
</feature>
<keyword evidence="1" id="KW-0378">Hydrolase</keyword>
<evidence type="ECO:0000313" key="3">
    <source>
        <dbReference type="EMBL" id="MCO1655450.1"/>
    </source>
</evidence>
<organism evidence="3 4">
    <name type="scientific">Pseudonocardia humida</name>
    <dbReference type="NCBI Taxonomy" id="2800819"/>
    <lineage>
        <taxon>Bacteria</taxon>
        <taxon>Bacillati</taxon>
        <taxon>Actinomycetota</taxon>
        <taxon>Actinomycetes</taxon>
        <taxon>Pseudonocardiales</taxon>
        <taxon>Pseudonocardiaceae</taxon>
        <taxon>Pseudonocardia</taxon>
    </lineage>
</organism>
<dbReference type="SUPFAM" id="SSF81606">
    <property type="entry name" value="PP2C-like"/>
    <property type="match status" value="1"/>
</dbReference>
<proteinExistence type="predicted"/>
<evidence type="ECO:0000313" key="4">
    <source>
        <dbReference type="Proteomes" id="UP001165283"/>
    </source>
</evidence>
<evidence type="ECO:0000256" key="1">
    <source>
        <dbReference type="ARBA" id="ARBA00022801"/>
    </source>
</evidence>
<dbReference type="InterPro" id="IPR036457">
    <property type="entry name" value="PPM-type-like_dom_sf"/>
</dbReference>
<comment type="caution">
    <text evidence="3">The sequence shown here is derived from an EMBL/GenBank/DDBJ whole genome shotgun (WGS) entry which is preliminary data.</text>
</comment>
<accession>A0ABT0ZXI1</accession>
<gene>
    <name evidence="3" type="ORF">KDL28_10335</name>
</gene>
<dbReference type="Pfam" id="PF07228">
    <property type="entry name" value="SpoIIE"/>
    <property type="match status" value="1"/>
</dbReference>
<keyword evidence="4" id="KW-1185">Reference proteome</keyword>
<evidence type="ECO:0000259" key="2">
    <source>
        <dbReference type="PROSITE" id="PS51746"/>
    </source>
</evidence>